<dbReference type="Proteomes" id="UP001597135">
    <property type="component" value="Unassembled WGS sequence"/>
</dbReference>
<proteinExistence type="predicted"/>
<evidence type="ECO:0000313" key="2">
    <source>
        <dbReference type="Proteomes" id="UP001597135"/>
    </source>
</evidence>
<dbReference type="EMBL" id="JBHTMU010000001">
    <property type="protein sequence ID" value="MFD1341021.1"/>
    <property type="molecule type" value="Genomic_DNA"/>
</dbReference>
<name>A0ABW3ZCV3_9RHOB</name>
<accession>A0ABW3ZCV3</accession>
<reference evidence="2" key="1">
    <citation type="journal article" date="2019" name="Int. J. Syst. Evol. Microbiol.">
        <title>The Global Catalogue of Microorganisms (GCM) 10K type strain sequencing project: providing services to taxonomists for standard genome sequencing and annotation.</title>
        <authorList>
            <consortium name="The Broad Institute Genomics Platform"/>
            <consortium name="The Broad Institute Genome Sequencing Center for Infectious Disease"/>
            <person name="Wu L."/>
            <person name="Ma J."/>
        </authorList>
    </citation>
    <scope>NUCLEOTIDE SEQUENCE [LARGE SCALE GENOMIC DNA]</scope>
    <source>
        <strain evidence="2">CCUG 62953</strain>
    </source>
</reference>
<organism evidence="1 2">
    <name type="scientific">Litorisediminicola beolgyonensis</name>
    <dbReference type="NCBI Taxonomy" id="1173614"/>
    <lineage>
        <taxon>Bacteria</taxon>
        <taxon>Pseudomonadati</taxon>
        <taxon>Pseudomonadota</taxon>
        <taxon>Alphaproteobacteria</taxon>
        <taxon>Rhodobacterales</taxon>
        <taxon>Paracoccaceae</taxon>
        <taxon>Litorisediminicola</taxon>
    </lineage>
</organism>
<protein>
    <recommendedName>
        <fullName evidence="3">MAPEG family protein</fullName>
    </recommendedName>
</protein>
<evidence type="ECO:0008006" key="3">
    <source>
        <dbReference type="Google" id="ProtNLM"/>
    </source>
</evidence>
<dbReference type="RefSeq" id="WP_386801077.1">
    <property type="nucleotide sequence ID" value="NZ_JBHTMU010000001.1"/>
</dbReference>
<sequence length="118" mass="12599">MSFLSDLHFPKLPAIDGISASREADYTPVLAGLLMVGAGLLLRRTAPGALRLPEPGTYRKIRDVRSGRDAAHVARDGIARLIPNNLTGSLGRTLVLMGTATIAVRLLDAFVDDDSALY</sequence>
<gene>
    <name evidence="1" type="ORF">ACFQ4E_01145</name>
</gene>
<keyword evidence="2" id="KW-1185">Reference proteome</keyword>
<evidence type="ECO:0000313" key="1">
    <source>
        <dbReference type="EMBL" id="MFD1341021.1"/>
    </source>
</evidence>
<comment type="caution">
    <text evidence="1">The sequence shown here is derived from an EMBL/GenBank/DDBJ whole genome shotgun (WGS) entry which is preliminary data.</text>
</comment>